<dbReference type="InterPro" id="IPR000195">
    <property type="entry name" value="Rab-GAP-TBC_dom"/>
</dbReference>
<feature type="non-terminal residue" evidence="2">
    <location>
        <position position="213"/>
    </location>
</feature>
<keyword evidence="3" id="KW-1185">Reference proteome</keyword>
<sequence length="213" mass="24137">QILEHPLARPIVPHLPPPIQQLAHIPSAHVFTDDYDSARVYLAKFAASAQRDSDRTLPRDSVLRKPRIHGSVGELGQEVGGWEEETMVGWFEVIDVSLVFVRSGCLSIWFGFKKSFQSASSSSLPTNTLLPIYTQTDTPLPSHTRTKPLAAEQWTTFFDDAGRLILTEQEVRARAFRGGVEHDIRIEVWRFLLGVYPWESSTEERDLIRVVKT</sequence>
<accession>A0A432ZYC1</accession>
<proteinExistence type="predicted"/>
<name>A0A432ZYC1_9FUNG</name>
<feature type="non-terminal residue" evidence="2">
    <location>
        <position position="1"/>
    </location>
</feature>
<organism evidence="2 3">
    <name type="scientific">Jimgerdemannia flammicorona</name>
    <dbReference type="NCBI Taxonomy" id="994334"/>
    <lineage>
        <taxon>Eukaryota</taxon>
        <taxon>Fungi</taxon>
        <taxon>Fungi incertae sedis</taxon>
        <taxon>Mucoromycota</taxon>
        <taxon>Mucoromycotina</taxon>
        <taxon>Endogonomycetes</taxon>
        <taxon>Endogonales</taxon>
        <taxon>Endogonaceae</taxon>
        <taxon>Jimgerdemannia</taxon>
    </lineage>
</organism>
<evidence type="ECO:0000313" key="3">
    <source>
        <dbReference type="Proteomes" id="UP000268093"/>
    </source>
</evidence>
<dbReference type="AlphaFoldDB" id="A0A432ZYC1"/>
<feature type="domain" description="Rab-GAP TBC" evidence="1">
    <location>
        <begin position="179"/>
        <end position="213"/>
    </location>
</feature>
<evidence type="ECO:0000313" key="2">
    <source>
        <dbReference type="EMBL" id="RUO95426.1"/>
    </source>
</evidence>
<dbReference type="OrthoDB" id="10264062at2759"/>
<evidence type="ECO:0000259" key="1">
    <source>
        <dbReference type="PROSITE" id="PS50086"/>
    </source>
</evidence>
<dbReference type="SUPFAM" id="SSF47923">
    <property type="entry name" value="Ypt/Rab-GAP domain of gyp1p"/>
    <property type="match status" value="1"/>
</dbReference>
<dbReference type="EMBL" id="RBNI01030056">
    <property type="protein sequence ID" value="RUO95426.1"/>
    <property type="molecule type" value="Genomic_DNA"/>
</dbReference>
<protein>
    <recommendedName>
        <fullName evidence="1">Rab-GAP TBC domain-containing protein</fullName>
    </recommendedName>
</protein>
<gene>
    <name evidence="2" type="ORF">BC936DRAFT_144065</name>
</gene>
<dbReference type="PROSITE" id="PS50086">
    <property type="entry name" value="TBC_RABGAP"/>
    <property type="match status" value="1"/>
</dbReference>
<reference evidence="2 3" key="1">
    <citation type="journal article" date="2018" name="New Phytol.">
        <title>Phylogenomics of Endogonaceae and evolution of mycorrhizas within Mucoromycota.</title>
        <authorList>
            <person name="Chang Y."/>
            <person name="Desiro A."/>
            <person name="Na H."/>
            <person name="Sandor L."/>
            <person name="Lipzen A."/>
            <person name="Clum A."/>
            <person name="Barry K."/>
            <person name="Grigoriev I.V."/>
            <person name="Martin F.M."/>
            <person name="Stajich J.E."/>
            <person name="Smith M.E."/>
            <person name="Bonito G."/>
            <person name="Spatafora J.W."/>
        </authorList>
    </citation>
    <scope>NUCLEOTIDE SEQUENCE [LARGE SCALE GENOMIC DNA]</scope>
    <source>
        <strain evidence="2 3">GMNB39</strain>
    </source>
</reference>
<dbReference type="Proteomes" id="UP000268093">
    <property type="component" value="Unassembled WGS sequence"/>
</dbReference>
<dbReference type="InterPro" id="IPR035969">
    <property type="entry name" value="Rab-GAP_TBC_sf"/>
</dbReference>
<comment type="caution">
    <text evidence="2">The sequence shown here is derived from an EMBL/GenBank/DDBJ whole genome shotgun (WGS) entry which is preliminary data.</text>
</comment>